<dbReference type="Gene3D" id="3.40.50.720">
    <property type="entry name" value="NAD(P)-binding Rossmann-like Domain"/>
    <property type="match status" value="1"/>
</dbReference>
<name>A0A6M1SSM7_9BACT</name>
<dbReference type="RefSeq" id="WP_165139698.1">
    <property type="nucleotide sequence ID" value="NZ_JAALLT010000002.1"/>
</dbReference>
<gene>
    <name evidence="1" type="ORF">G3570_04445</name>
</gene>
<evidence type="ECO:0000313" key="2">
    <source>
        <dbReference type="Proteomes" id="UP000473278"/>
    </source>
</evidence>
<keyword evidence="2" id="KW-1185">Reference proteome</keyword>
<protein>
    <recommendedName>
        <fullName evidence="3">Gfo/Idh/MocA-like oxidoreductase N-terminal domain-containing protein</fullName>
    </recommendedName>
</protein>
<accession>A0A6M1SSM7</accession>
<dbReference type="AlphaFoldDB" id="A0A6M1SSM7"/>
<dbReference type="EMBL" id="JAALLT010000002">
    <property type="protein sequence ID" value="NGP75870.1"/>
    <property type="molecule type" value="Genomic_DNA"/>
</dbReference>
<organism evidence="1 2">
    <name type="scientific">Halalkalibaculum roseum</name>
    <dbReference type="NCBI Taxonomy" id="2709311"/>
    <lineage>
        <taxon>Bacteria</taxon>
        <taxon>Pseudomonadati</taxon>
        <taxon>Balneolota</taxon>
        <taxon>Balneolia</taxon>
        <taxon>Balneolales</taxon>
        <taxon>Balneolaceae</taxon>
        <taxon>Halalkalibaculum</taxon>
    </lineage>
</organism>
<comment type="caution">
    <text evidence="1">The sequence shown here is derived from an EMBL/GenBank/DDBJ whole genome shotgun (WGS) entry which is preliminary data.</text>
</comment>
<evidence type="ECO:0008006" key="3">
    <source>
        <dbReference type="Google" id="ProtNLM"/>
    </source>
</evidence>
<dbReference type="InterPro" id="IPR036291">
    <property type="entry name" value="NAD(P)-bd_dom_sf"/>
</dbReference>
<evidence type="ECO:0000313" key="1">
    <source>
        <dbReference type="EMBL" id="NGP75870.1"/>
    </source>
</evidence>
<dbReference type="Proteomes" id="UP000473278">
    <property type="component" value="Unassembled WGS sequence"/>
</dbReference>
<reference evidence="1 2" key="1">
    <citation type="submission" date="2020-02" db="EMBL/GenBank/DDBJ databases">
        <title>Balneolaceae bacterium YR4-1, complete genome.</title>
        <authorList>
            <person name="Li Y."/>
            <person name="Wu S."/>
        </authorList>
    </citation>
    <scope>NUCLEOTIDE SEQUENCE [LARGE SCALE GENOMIC DNA]</scope>
    <source>
        <strain evidence="1 2">YR4-1</strain>
    </source>
</reference>
<dbReference type="Gene3D" id="3.30.360.10">
    <property type="entry name" value="Dihydrodipicolinate Reductase, domain 2"/>
    <property type="match status" value="1"/>
</dbReference>
<proteinExistence type="predicted"/>
<sequence length="281" mass="32027">MKIGIVGPADRAVAWEEHLRPHRSVKEVVITAHIKDIGDVDACLILEDSDDKVNILLKAIRMGYHSFMVSSLPTSQSDIEKIYHTAEEANVLLQFAHWPTFAPASQWMSQKVSKPTFLNIVREISYTQFLENNHSLDYYWIDELAYSLKWINGNVHHIDVNTVNLQAGKDRAIHLLLRFDSGATANIFVNSCSSTNRHQRFAADQTFLLDCDVHSQSVRLGKNNDQQHLFFEKQSFDATRAAEIASTQFLKSIQLNKATQFNGYDLLKLANEVSRIKDRLL</sequence>
<dbReference type="SUPFAM" id="SSF51735">
    <property type="entry name" value="NAD(P)-binding Rossmann-fold domains"/>
    <property type="match status" value="1"/>
</dbReference>